<dbReference type="Gene3D" id="2.60.40.10">
    <property type="entry name" value="Immunoglobulins"/>
    <property type="match status" value="1"/>
</dbReference>
<name>A0A382R7L1_9ZZZZ</name>
<dbReference type="EMBL" id="UINC01119388">
    <property type="protein sequence ID" value="SVC93175.1"/>
    <property type="molecule type" value="Genomic_DNA"/>
</dbReference>
<evidence type="ECO:0008006" key="2">
    <source>
        <dbReference type="Google" id="ProtNLM"/>
    </source>
</evidence>
<evidence type="ECO:0000313" key="1">
    <source>
        <dbReference type="EMBL" id="SVC93175.1"/>
    </source>
</evidence>
<protein>
    <recommendedName>
        <fullName evidence="2">Fibronectin type-III domain-containing protein</fullName>
    </recommendedName>
</protein>
<organism evidence="1">
    <name type="scientific">marine metagenome</name>
    <dbReference type="NCBI Taxonomy" id="408172"/>
    <lineage>
        <taxon>unclassified sequences</taxon>
        <taxon>metagenomes</taxon>
        <taxon>ecological metagenomes</taxon>
    </lineage>
</organism>
<gene>
    <name evidence="1" type="ORF">METZ01_LOCUS346029</name>
</gene>
<dbReference type="InterPro" id="IPR013783">
    <property type="entry name" value="Ig-like_fold"/>
</dbReference>
<reference evidence="1" key="1">
    <citation type="submission" date="2018-05" db="EMBL/GenBank/DDBJ databases">
        <authorList>
            <person name="Lanie J.A."/>
            <person name="Ng W.-L."/>
            <person name="Kazmierczak K.M."/>
            <person name="Andrzejewski T.M."/>
            <person name="Davidsen T.M."/>
            <person name="Wayne K.J."/>
            <person name="Tettelin H."/>
            <person name="Glass J.I."/>
            <person name="Rusch D."/>
            <person name="Podicherti R."/>
            <person name="Tsui H.-C.T."/>
            <person name="Winkler M.E."/>
        </authorList>
    </citation>
    <scope>NUCLEOTIDE SEQUENCE</scope>
</reference>
<proteinExistence type="predicted"/>
<sequence>MNQRIQLFILLSGLIVSPCSASLQKPSDGQFINYIHILFEWDQEPDAEKYQIQVSQSESFDSILFSDTTDLTLFIDQEHIDWDENYFWRIRALNENDVPGPWIDVSVFHTMASKFPNTDVEIIQDEMIQDGFTVFGGAFPALQSGLIDKVGNEIWNDGNGQFM</sequence>
<dbReference type="AlphaFoldDB" id="A0A382R7L1"/>
<accession>A0A382R7L1</accession>
<feature type="non-terminal residue" evidence="1">
    <location>
        <position position="163"/>
    </location>
</feature>